<protein>
    <submittedName>
        <fullName evidence="1">Uncharacterized protein</fullName>
    </submittedName>
</protein>
<dbReference type="PANTHER" id="PTHR47272:SF1">
    <property type="entry name" value="PIGGYBAC TRANSPOSABLE ELEMENT-DERIVED PROTEIN 3-LIKE"/>
    <property type="match status" value="1"/>
</dbReference>
<organism evidence="1 2">
    <name type="scientific">Macrosiphum euphorbiae</name>
    <name type="common">potato aphid</name>
    <dbReference type="NCBI Taxonomy" id="13131"/>
    <lineage>
        <taxon>Eukaryota</taxon>
        <taxon>Metazoa</taxon>
        <taxon>Ecdysozoa</taxon>
        <taxon>Arthropoda</taxon>
        <taxon>Hexapoda</taxon>
        <taxon>Insecta</taxon>
        <taxon>Pterygota</taxon>
        <taxon>Neoptera</taxon>
        <taxon>Paraneoptera</taxon>
        <taxon>Hemiptera</taxon>
        <taxon>Sternorrhyncha</taxon>
        <taxon>Aphidomorpha</taxon>
        <taxon>Aphidoidea</taxon>
        <taxon>Aphididae</taxon>
        <taxon>Macrosiphini</taxon>
        <taxon>Macrosiphum</taxon>
    </lineage>
</organism>
<name>A0AAV0WGB3_9HEMI</name>
<dbReference type="Proteomes" id="UP001160148">
    <property type="component" value="Unassembled WGS sequence"/>
</dbReference>
<dbReference type="EMBL" id="CARXXK010000002">
    <property type="protein sequence ID" value="CAI6354901.1"/>
    <property type="molecule type" value="Genomic_DNA"/>
</dbReference>
<keyword evidence="2" id="KW-1185">Reference proteome</keyword>
<proteinExistence type="predicted"/>
<sequence length="104" mass="12192">MCVVNAWLLYRRHCRQLKIKKTTSLLKFKSEIADALLQAGKYKLNKRGRPSLSTTPPTKKRLFAPRPVDDVKFDEVAHWPLSVTKKATMQALYKKLYYKHMQEV</sequence>
<dbReference type="PANTHER" id="PTHR47272">
    <property type="entry name" value="DDE_TNP_1_7 DOMAIN-CONTAINING PROTEIN"/>
    <property type="match status" value="1"/>
</dbReference>
<accession>A0AAV0WGB3</accession>
<evidence type="ECO:0000313" key="2">
    <source>
        <dbReference type="Proteomes" id="UP001160148"/>
    </source>
</evidence>
<dbReference type="AlphaFoldDB" id="A0AAV0WGB3"/>
<comment type="caution">
    <text evidence="1">The sequence shown here is derived from an EMBL/GenBank/DDBJ whole genome shotgun (WGS) entry which is preliminary data.</text>
</comment>
<gene>
    <name evidence="1" type="ORF">MEUPH1_LOCUS10826</name>
</gene>
<reference evidence="1 2" key="1">
    <citation type="submission" date="2023-01" db="EMBL/GenBank/DDBJ databases">
        <authorList>
            <person name="Whitehead M."/>
        </authorList>
    </citation>
    <scope>NUCLEOTIDE SEQUENCE [LARGE SCALE GENOMIC DNA]</scope>
</reference>
<evidence type="ECO:0000313" key="1">
    <source>
        <dbReference type="EMBL" id="CAI6354901.1"/>
    </source>
</evidence>